<sequence length="87" mass="9684">MVAPSWMQVVFVATFVLVLTAPPTHAIRGALFRSGRSQFNANNNLQNALNGEIPSSGGDRYELPIVVENDDPNLLLRRLQSVFPRMF</sequence>
<dbReference type="WBParaSite" id="Pan_g16223.t1">
    <property type="protein sequence ID" value="Pan_g16223.t1"/>
    <property type="gene ID" value="Pan_g16223"/>
</dbReference>
<keyword evidence="1" id="KW-0732">Signal</keyword>
<evidence type="ECO:0000256" key="1">
    <source>
        <dbReference type="SAM" id="SignalP"/>
    </source>
</evidence>
<keyword evidence="2" id="KW-1185">Reference proteome</keyword>
<reference evidence="3" key="2">
    <citation type="submission" date="2020-10" db="UniProtKB">
        <authorList>
            <consortium name="WormBaseParasite"/>
        </authorList>
    </citation>
    <scope>IDENTIFICATION</scope>
</reference>
<name>A0A7E4V3Y9_PANRE</name>
<dbReference type="Proteomes" id="UP000492821">
    <property type="component" value="Unassembled WGS sequence"/>
</dbReference>
<accession>A0A7E4V3Y9</accession>
<protein>
    <submittedName>
        <fullName evidence="3">Secreted protein</fullName>
    </submittedName>
</protein>
<organism evidence="2 3">
    <name type="scientific">Panagrellus redivivus</name>
    <name type="common">Microworm</name>
    <dbReference type="NCBI Taxonomy" id="6233"/>
    <lineage>
        <taxon>Eukaryota</taxon>
        <taxon>Metazoa</taxon>
        <taxon>Ecdysozoa</taxon>
        <taxon>Nematoda</taxon>
        <taxon>Chromadorea</taxon>
        <taxon>Rhabditida</taxon>
        <taxon>Tylenchina</taxon>
        <taxon>Panagrolaimomorpha</taxon>
        <taxon>Panagrolaimoidea</taxon>
        <taxon>Panagrolaimidae</taxon>
        <taxon>Panagrellus</taxon>
    </lineage>
</organism>
<proteinExistence type="predicted"/>
<evidence type="ECO:0000313" key="2">
    <source>
        <dbReference type="Proteomes" id="UP000492821"/>
    </source>
</evidence>
<feature type="signal peptide" evidence="1">
    <location>
        <begin position="1"/>
        <end position="26"/>
    </location>
</feature>
<feature type="chain" id="PRO_5028876416" evidence="1">
    <location>
        <begin position="27"/>
        <end position="87"/>
    </location>
</feature>
<dbReference type="AlphaFoldDB" id="A0A7E4V3Y9"/>
<evidence type="ECO:0000313" key="3">
    <source>
        <dbReference type="WBParaSite" id="Pan_g16223.t1"/>
    </source>
</evidence>
<reference evidence="2" key="1">
    <citation type="journal article" date="2013" name="Genetics">
        <title>The draft genome and transcriptome of Panagrellus redivivus are shaped by the harsh demands of a free-living lifestyle.</title>
        <authorList>
            <person name="Srinivasan J."/>
            <person name="Dillman A.R."/>
            <person name="Macchietto M.G."/>
            <person name="Heikkinen L."/>
            <person name="Lakso M."/>
            <person name="Fracchia K.M."/>
            <person name="Antoshechkin I."/>
            <person name="Mortazavi A."/>
            <person name="Wong G."/>
            <person name="Sternberg P.W."/>
        </authorList>
    </citation>
    <scope>NUCLEOTIDE SEQUENCE [LARGE SCALE GENOMIC DNA]</scope>
    <source>
        <strain evidence="2">MT8872</strain>
    </source>
</reference>